<dbReference type="RefSeq" id="WP_067557614.1">
    <property type="nucleotide sequence ID" value="NZ_CANSHE010000021.1"/>
</dbReference>
<evidence type="ECO:0000313" key="6">
    <source>
        <dbReference type="EMBL" id="AMK54771.1"/>
    </source>
</evidence>
<evidence type="ECO:0000256" key="2">
    <source>
        <dbReference type="ARBA" id="ARBA00022676"/>
    </source>
</evidence>
<keyword evidence="4" id="KW-0472">Membrane</keyword>
<gene>
    <name evidence="6" type="ORF">AALO17_16370</name>
</gene>
<dbReference type="InterPro" id="IPR003406">
    <property type="entry name" value="Glyco_trans_14"/>
</dbReference>
<evidence type="ECO:0000313" key="7">
    <source>
        <dbReference type="Proteomes" id="UP000069771"/>
    </source>
</evidence>
<accession>A0A140DVU4</accession>
<evidence type="ECO:0000256" key="3">
    <source>
        <dbReference type="ARBA" id="ARBA00022679"/>
    </source>
</evidence>
<dbReference type="Proteomes" id="UP000069771">
    <property type="component" value="Chromosome"/>
</dbReference>
<comment type="subcellular location">
    <subcellularLocation>
        <location evidence="1">Membrane</location>
        <topology evidence="1">Single-pass type II membrane protein</topology>
    </subcellularLocation>
</comment>
<dbReference type="STRING" id="1702221.AALO17_16370"/>
<dbReference type="EMBL" id="CP011391">
    <property type="protein sequence ID" value="AMK54771.1"/>
    <property type="molecule type" value="Genomic_DNA"/>
</dbReference>
<reference evidence="6 7" key="1">
    <citation type="journal article" date="2016" name="Gut Pathog.">
        <title>Whole genome sequencing of "Faecalibaculum rodentium" ALO17, isolated from C57BL/6J laboratory mouse feces.</title>
        <authorList>
            <person name="Lim S."/>
            <person name="Chang D.H."/>
            <person name="Ahn S."/>
            <person name="Kim B.C."/>
        </authorList>
    </citation>
    <scope>NUCLEOTIDE SEQUENCE [LARGE SCALE GENOMIC DNA]</scope>
    <source>
        <strain evidence="6 7">Alo17</strain>
    </source>
</reference>
<keyword evidence="7" id="KW-1185">Reference proteome</keyword>
<proteinExistence type="predicted"/>
<dbReference type="AlphaFoldDB" id="A0A140DVU4"/>
<keyword evidence="2" id="KW-0328">Glycosyltransferase</keyword>
<evidence type="ECO:0000256" key="4">
    <source>
        <dbReference type="ARBA" id="ARBA00023136"/>
    </source>
</evidence>
<name>A0A140DVU4_9FIRM</name>
<evidence type="ECO:0000256" key="1">
    <source>
        <dbReference type="ARBA" id="ARBA00004606"/>
    </source>
</evidence>
<dbReference type="GO" id="GO:0016757">
    <property type="term" value="F:glycosyltransferase activity"/>
    <property type="evidence" value="ECO:0007669"/>
    <property type="project" value="UniProtKB-KW"/>
</dbReference>
<dbReference type="PATRIC" id="fig|1702221.3.peg.1595"/>
<dbReference type="KEGG" id="fro:AALO17_16370"/>
<dbReference type="GO" id="GO:0016020">
    <property type="term" value="C:membrane"/>
    <property type="evidence" value="ECO:0007669"/>
    <property type="project" value="UniProtKB-SubCell"/>
</dbReference>
<protein>
    <submittedName>
        <fullName evidence="6">Uncharacterized protein</fullName>
    </submittedName>
</protein>
<dbReference type="GeneID" id="78478307"/>
<sequence length="289" mass="33335">MKIAYLMHYLGEDYEEVSENIDQILEGGDHVFVMLNDEKLRDDIFIAYASVPECHVSTVQSAALHGDLSLPRGTILQMKDALEYEEDADADFDYFINLTDGMLPVRSRQEIVQVLEQLDGRDNYIVTADSETSEDLKKRMEEYAFFTNSLNFQKSKMLQGMNSFTKNIVKNFKNRETDDVVVQTWPFFVLSHDSAEALVDNLAYCSNQFMMCLYPEELCFGTMLRKFSPAQHQERRLWITGQGDYQEQAVIQPVTMDQVLENPEALFAVRVKAKENLPVYQNVFDAYNS</sequence>
<organism evidence="6 7">
    <name type="scientific">Faecalibaculum rodentium</name>
    <dbReference type="NCBI Taxonomy" id="1702221"/>
    <lineage>
        <taxon>Bacteria</taxon>
        <taxon>Bacillati</taxon>
        <taxon>Bacillota</taxon>
        <taxon>Erysipelotrichia</taxon>
        <taxon>Erysipelotrichales</taxon>
        <taxon>Erysipelotrichaceae</taxon>
        <taxon>Faecalibaculum</taxon>
    </lineage>
</organism>
<evidence type="ECO:0000256" key="5">
    <source>
        <dbReference type="ARBA" id="ARBA00023180"/>
    </source>
</evidence>
<keyword evidence="5" id="KW-0325">Glycoprotein</keyword>
<dbReference type="OrthoDB" id="1768172at2"/>
<dbReference type="Pfam" id="PF02485">
    <property type="entry name" value="Branch"/>
    <property type="match status" value="1"/>
</dbReference>
<keyword evidence="3" id="KW-0808">Transferase</keyword>